<keyword evidence="7" id="KW-1185">Reference proteome</keyword>
<proteinExistence type="inferred from homology"/>
<dbReference type="Proteomes" id="UP000654345">
    <property type="component" value="Unassembled WGS sequence"/>
</dbReference>
<evidence type="ECO:0000256" key="2">
    <source>
        <dbReference type="ARBA" id="ARBA00005695"/>
    </source>
</evidence>
<accession>A0ABQ3UQF8</accession>
<dbReference type="PIRSF" id="PIRSF002741">
    <property type="entry name" value="MppA"/>
    <property type="match status" value="1"/>
</dbReference>
<dbReference type="Pfam" id="PF00496">
    <property type="entry name" value="SBP_bac_5"/>
    <property type="match status" value="1"/>
</dbReference>
<dbReference type="SUPFAM" id="SSF53850">
    <property type="entry name" value="Periplasmic binding protein-like II"/>
    <property type="match status" value="1"/>
</dbReference>
<protein>
    <submittedName>
        <fullName evidence="6">Peptide ABC transporter substrate-binding protein</fullName>
    </submittedName>
</protein>
<dbReference type="Gene3D" id="3.90.76.10">
    <property type="entry name" value="Dipeptide-binding Protein, Domain 1"/>
    <property type="match status" value="1"/>
</dbReference>
<dbReference type="PANTHER" id="PTHR30290:SF10">
    <property type="entry name" value="PERIPLASMIC OLIGOPEPTIDE-BINDING PROTEIN-RELATED"/>
    <property type="match status" value="1"/>
</dbReference>
<dbReference type="InterPro" id="IPR000914">
    <property type="entry name" value="SBP_5_dom"/>
</dbReference>
<dbReference type="RefSeq" id="WP_201371591.1">
    <property type="nucleotide sequence ID" value="NZ_BNJG01000001.1"/>
</dbReference>
<dbReference type="PANTHER" id="PTHR30290">
    <property type="entry name" value="PERIPLASMIC BINDING COMPONENT OF ABC TRANSPORTER"/>
    <property type="match status" value="1"/>
</dbReference>
<comment type="subcellular location">
    <subcellularLocation>
        <location evidence="1">Cell envelope</location>
    </subcellularLocation>
</comment>
<keyword evidence="3" id="KW-0813">Transport</keyword>
<evidence type="ECO:0000256" key="4">
    <source>
        <dbReference type="ARBA" id="ARBA00022729"/>
    </source>
</evidence>
<reference evidence="6 7" key="1">
    <citation type="journal article" date="2021" name="Int. J. Syst. Evol. Microbiol.">
        <title>Reticulibacter mediterranei gen. nov., sp. nov., within the new family Reticulibacteraceae fam. nov., and Ktedonospora formicarum gen. nov., sp. nov., Ktedonobacter robiniae sp. nov., Dictyobacter formicarum sp. nov. and Dictyobacter arantiisoli sp. nov., belonging to the class Ktedonobacteria.</title>
        <authorList>
            <person name="Yabe S."/>
            <person name="Zheng Y."/>
            <person name="Wang C.M."/>
            <person name="Sakai Y."/>
            <person name="Abe K."/>
            <person name="Yokota A."/>
            <person name="Donadio S."/>
            <person name="Cavaletti L."/>
            <person name="Monciardini P."/>
        </authorList>
    </citation>
    <scope>NUCLEOTIDE SEQUENCE [LARGE SCALE GENOMIC DNA]</scope>
    <source>
        <strain evidence="6 7">SOSP1-30</strain>
    </source>
</reference>
<dbReference type="CDD" id="cd08504">
    <property type="entry name" value="PBP2_OppA"/>
    <property type="match status" value="1"/>
</dbReference>
<dbReference type="InterPro" id="IPR030678">
    <property type="entry name" value="Peptide/Ni-bd"/>
</dbReference>
<gene>
    <name evidence="6" type="ORF">KSB_34080</name>
</gene>
<dbReference type="Gene3D" id="3.10.105.10">
    <property type="entry name" value="Dipeptide-binding Protein, Domain 3"/>
    <property type="match status" value="1"/>
</dbReference>
<feature type="domain" description="Solute-binding protein family 5" evidence="5">
    <location>
        <begin position="91"/>
        <end position="482"/>
    </location>
</feature>
<sequence>MFPTRKTDLTRQYLYLPGLCLLLVLLSACSLFGDASPHMVKAPANKQTYVIPQVGITDLDTLDPALTHDDASIHAVQMLYTGLVQLNDKLEVVPQLAQSWQTDSDGLTWTFKLKPHLTFSDGTPLTSADVAYSLNRALLPATQSTVAPLYLNIIKGASQVIAGRSASIIGTGVTTPDASTIMITTEQPATYLLARLSMNCAYVVEKSMVTKYGAQFTDHLSQGGASGPFRVADYKHGQSITFSPNTHYYNARPQLQKVTYRFYQTAQEAYKAYTNRQIDTASVPLANYQNARKQKDFHQVPQLWINYYTMNYLTKPFDNVKIRQAFALAIDKQAIVQNVWKGTALPTNHILPQGMPGYNEKLTGPDQTQKLSGNPKLAQTLLKEGLKEENIASVSDLPDIELSYATGVPTIAQEIQATIQQWQKVLNISVKPNPMDYNTLLDKITASSMNNQELQLWALSWIGEYPDPQDWLAYQFGKGTVNNNMNYGQNFGPTAAKQQALQDQLTRADGLTNTGGRLQAYQQAEQQLVNDVAWLPMEQETAIFLRTTDIVGLVDNGQNTTPPDDWAKIYRVQAG</sequence>
<evidence type="ECO:0000313" key="6">
    <source>
        <dbReference type="EMBL" id="GHO54933.1"/>
    </source>
</evidence>
<organism evidence="6 7">
    <name type="scientific">Ktedonobacter robiniae</name>
    <dbReference type="NCBI Taxonomy" id="2778365"/>
    <lineage>
        <taxon>Bacteria</taxon>
        <taxon>Bacillati</taxon>
        <taxon>Chloroflexota</taxon>
        <taxon>Ktedonobacteria</taxon>
        <taxon>Ktedonobacterales</taxon>
        <taxon>Ktedonobacteraceae</taxon>
        <taxon>Ktedonobacter</taxon>
    </lineage>
</organism>
<dbReference type="Gene3D" id="3.40.190.10">
    <property type="entry name" value="Periplasmic binding protein-like II"/>
    <property type="match status" value="1"/>
</dbReference>
<dbReference type="PROSITE" id="PS51257">
    <property type="entry name" value="PROKAR_LIPOPROTEIN"/>
    <property type="match status" value="1"/>
</dbReference>
<evidence type="ECO:0000256" key="1">
    <source>
        <dbReference type="ARBA" id="ARBA00004196"/>
    </source>
</evidence>
<name>A0ABQ3UQF8_9CHLR</name>
<evidence type="ECO:0000256" key="3">
    <source>
        <dbReference type="ARBA" id="ARBA00022448"/>
    </source>
</evidence>
<dbReference type="InterPro" id="IPR039424">
    <property type="entry name" value="SBP_5"/>
</dbReference>
<evidence type="ECO:0000313" key="7">
    <source>
        <dbReference type="Proteomes" id="UP000654345"/>
    </source>
</evidence>
<comment type="caution">
    <text evidence="6">The sequence shown here is derived from an EMBL/GenBank/DDBJ whole genome shotgun (WGS) entry which is preliminary data.</text>
</comment>
<comment type="similarity">
    <text evidence="2">Belongs to the bacterial solute-binding protein 5 family.</text>
</comment>
<evidence type="ECO:0000259" key="5">
    <source>
        <dbReference type="Pfam" id="PF00496"/>
    </source>
</evidence>
<keyword evidence="4" id="KW-0732">Signal</keyword>
<dbReference type="EMBL" id="BNJG01000001">
    <property type="protein sequence ID" value="GHO54933.1"/>
    <property type="molecule type" value="Genomic_DNA"/>
</dbReference>